<evidence type="ECO:0000256" key="2">
    <source>
        <dbReference type="ARBA" id="ARBA00022679"/>
    </source>
</evidence>
<keyword evidence="4" id="KW-0418">Kinase</keyword>
<comment type="caution">
    <text evidence="8">The sequence shown here is derived from an EMBL/GenBank/DDBJ whole genome shotgun (WGS) entry which is preliminary data.</text>
</comment>
<dbReference type="EMBL" id="JBIQWL010000001">
    <property type="protein sequence ID" value="MFH8249574.1"/>
    <property type="molecule type" value="Genomic_DNA"/>
</dbReference>
<evidence type="ECO:0000256" key="4">
    <source>
        <dbReference type="ARBA" id="ARBA00022777"/>
    </source>
</evidence>
<gene>
    <name evidence="8" type="ORF">ACH3VR_04310</name>
</gene>
<dbReference type="PIRSF" id="PIRSF000535">
    <property type="entry name" value="1PFK/6PFK/LacC"/>
    <property type="match status" value="1"/>
</dbReference>
<accession>A0ABW7Q403</accession>
<dbReference type="InterPro" id="IPR017583">
    <property type="entry name" value="Tagatose/fructose_Pkinase"/>
</dbReference>
<organism evidence="8 9">
    <name type="scientific">Microbacterium alkaliflavum</name>
    <dbReference type="NCBI Taxonomy" id="3248839"/>
    <lineage>
        <taxon>Bacteria</taxon>
        <taxon>Bacillati</taxon>
        <taxon>Actinomycetota</taxon>
        <taxon>Actinomycetes</taxon>
        <taxon>Micrococcales</taxon>
        <taxon>Microbacteriaceae</taxon>
        <taxon>Microbacterium</taxon>
    </lineage>
</organism>
<evidence type="ECO:0000256" key="1">
    <source>
        <dbReference type="ARBA" id="ARBA00010688"/>
    </source>
</evidence>
<evidence type="ECO:0000313" key="8">
    <source>
        <dbReference type="EMBL" id="MFH8249574.1"/>
    </source>
</evidence>
<comment type="similarity">
    <text evidence="1">Belongs to the carbohydrate kinase PfkB family.</text>
</comment>
<sequence length="316" mass="32400">MILTVTPNPALDLTWHVPHLDLGESHRAPTGVGRAGGKGINVARALHADQAPVLALTTAGGAVGDEFTTELRGSGIPFEIIPTRAQTRRSLALVDEATGEATVINELGEPLTDRESIELLRRTRELAIDAEAVAICGSLPRGLDANDLAGLVADVVASGVPVLVDTSGPGLRCAARASASILKPNLEELREATGCDDPVDGARTLLDDGAQLIVVTLGSEGLWIVDAAGASIRARLGAPVRGNPTGAGDAAVAAILRTIARTGLRLGDRAALADLARTAVAWSASAVLAPLAGDLSDRTADLLDDVVILDPIPEHS</sequence>
<evidence type="ECO:0000259" key="7">
    <source>
        <dbReference type="Pfam" id="PF00294"/>
    </source>
</evidence>
<keyword evidence="5" id="KW-0067">ATP-binding</keyword>
<evidence type="ECO:0000313" key="9">
    <source>
        <dbReference type="Proteomes" id="UP001610861"/>
    </source>
</evidence>
<dbReference type="SUPFAM" id="SSF53613">
    <property type="entry name" value="Ribokinase-like"/>
    <property type="match status" value="1"/>
</dbReference>
<dbReference type="Pfam" id="PF00294">
    <property type="entry name" value="PfkB"/>
    <property type="match status" value="1"/>
</dbReference>
<keyword evidence="3" id="KW-0547">Nucleotide-binding</keyword>
<dbReference type="InterPro" id="IPR029056">
    <property type="entry name" value="Ribokinase-like"/>
</dbReference>
<dbReference type="PANTHER" id="PTHR46566">
    <property type="entry name" value="1-PHOSPHOFRUCTOKINASE-RELATED"/>
    <property type="match status" value="1"/>
</dbReference>
<keyword evidence="2 6" id="KW-0808">Transferase</keyword>
<proteinExistence type="inferred from homology"/>
<dbReference type="Proteomes" id="UP001610861">
    <property type="component" value="Unassembled WGS sequence"/>
</dbReference>
<evidence type="ECO:0000256" key="3">
    <source>
        <dbReference type="ARBA" id="ARBA00022741"/>
    </source>
</evidence>
<reference evidence="8 9" key="1">
    <citation type="submission" date="2024-09" db="EMBL/GenBank/DDBJ databases">
        <authorList>
            <person name="Pan X."/>
        </authorList>
    </citation>
    <scope>NUCLEOTIDE SEQUENCE [LARGE SCALE GENOMIC DNA]</scope>
    <source>
        <strain evidence="8 9">B2969</strain>
    </source>
</reference>
<evidence type="ECO:0000256" key="6">
    <source>
        <dbReference type="PIRNR" id="PIRNR000535"/>
    </source>
</evidence>
<dbReference type="Gene3D" id="3.40.1190.20">
    <property type="match status" value="1"/>
</dbReference>
<evidence type="ECO:0000256" key="5">
    <source>
        <dbReference type="ARBA" id="ARBA00022840"/>
    </source>
</evidence>
<protein>
    <submittedName>
        <fullName evidence="8">1-phosphofructokinase family hexose kinase</fullName>
    </submittedName>
</protein>
<dbReference type="PANTHER" id="PTHR46566:SF5">
    <property type="entry name" value="1-PHOSPHOFRUCTOKINASE"/>
    <property type="match status" value="1"/>
</dbReference>
<name>A0ABW7Q403_9MICO</name>
<feature type="domain" description="Carbohydrate kinase PfkB" evidence="7">
    <location>
        <begin position="22"/>
        <end position="293"/>
    </location>
</feature>
<dbReference type="RefSeq" id="WP_396639508.1">
    <property type="nucleotide sequence ID" value="NZ_JBIQWL010000001.1"/>
</dbReference>
<dbReference type="InterPro" id="IPR011611">
    <property type="entry name" value="PfkB_dom"/>
</dbReference>
<keyword evidence="9" id="KW-1185">Reference proteome</keyword>